<dbReference type="Proteomes" id="UP000199515">
    <property type="component" value="Unassembled WGS sequence"/>
</dbReference>
<reference evidence="2 3" key="1">
    <citation type="submission" date="2016-10" db="EMBL/GenBank/DDBJ databases">
        <authorList>
            <person name="de Groot N.N."/>
        </authorList>
    </citation>
    <scope>NUCLEOTIDE SEQUENCE [LARGE SCALE GENOMIC DNA]</scope>
    <source>
        <strain evidence="2 3">CPCC 202699</strain>
    </source>
</reference>
<dbReference type="Gene3D" id="1.10.260.40">
    <property type="entry name" value="lambda repressor-like DNA-binding domains"/>
    <property type="match status" value="2"/>
</dbReference>
<dbReference type="InterPro" id="IPR001387">
    <property type="entry name" value="Cro/C1-type_HTH"/>
</dbReference>
<dbReference type="EMBL" id="FNON01000016">
    <property type="protein sequence ID" value="SDZ42443.1"/>
    <property type="molecule type" value="Genomic_DNA"/>
</dbReference>
<accession>A0A1H3SWG3</accession>
<dbReference type="GO" id="GO:0003677">
    <property type="term" value="F:DNA binding"/>
    <property type="evidence" value="ECO:0007669"/>
    <property type="project" value="InterPro"/>
</dbReference>
<gene>
    <name evidence="2" type="ORF">SAMN05421504_11629</name>
</gene>
<evidence type="ECO:0000313" key="3">
    <source>
        <dbReference type="Proteomes" id="UP000199515"/>
    </source>
</evidence>
<evidence type="ECO:0000313" key="2">
    <source>
        <dbReference type="EMBL" id="SDZ42443.1"/>
    </source>
</evidence>
<organism evidence="2 3">
    <name type="scientific">Amycolatopsis xylanica</name>
    <dbReference type="NCBI Taxonomy" id="589385"/>
    <lineage>
        <taxon>Bacteria</taxon>
        <taxon>Bacillati</taxon>
        <taxon>Actinomycetota</taxon>
        <taxon>Actinomycetes</taxon>
        <taxon>Pseudonocardiales</taxon>
        <taxon>Pseudonocardiaceae</taxon>
        <taxon>Amycolatopsis</taxon>
    </lineage>
</organism>
<protein>
    <recommendedName>
        <fullName evidence="1">HTH cro/C1-type domain-containing protein</fullName>
    </recommendedName>
</protein>
<dbReference type="PROSITE" id="PS50943">
    <property type="entry name" value="HTH_CROC1"/>
    <property type="match status" value="1"/>
</dbReference>
<keyword evidence="3" id="KW-1185">Reference proteome</keyword>
<feature type="domain" description="HTH cro/C1-type" evidence="1">
    <location>
        <begin position="138"/>
        <end position="159"/>
    </location>
</feature>
<dbReference type="STRING" id="589385.SAMN05421504_11629"/>
<dbReference type="OrthoDB" id="2679623at2"/>
<sequence length="221" mass="24721">MGTPNSRTGLAKTRLDQLFRDHSREIRREMHATEMAAAMAELGEPVTDTYLRMLRYGRRPFNPSDGKRRALASILDARPEQLPAGETGRAALNELWQAKLVTERKEPSTREVTDWLRRHHGVAITPRYLQQLRDGVANNPSAAIVGALAAYFGVPMDYLLAQPESGEEPAPATRVESEEDEVRLMSMRLFGVSPQGRAFITSVIEDVRRSEKLDPPAENGE</sequence>
<name>A0A1H3SWG3_9PSEU</name>
<dbReference type="AlphaFoldDB" id="A0A1H3SWG3"/>
<evidence type="ECO:0000259" key="1">
    <source>
        <dbReference type="PROSITE" id="PS50943"/>
    </source>
</evidence>
<proteinExistence type="predicted"/>
<dbReference type="RefSeq" id="WP_091299899.1">
    <property type="nucleotide sequence ID" value="NZ_FNON01000016.1"/>
</dbReference>
<dbReference type="SUPFAM" id="SSF47413">
    <property type="entry name" value="lambda repressor-like DNA-binding domains"/>
    <property type="match status" value="1"/>
</dbReference>
<dbReference type="InterPro" id="IPR010982">
    <property type="entry name" value="Lambda_DNA-bd_dom_sf"/>
</dbReference>